<dbReference type="SUPFAM" id="SSF52518">
    <property type="entry name" value="Thiamin diphosphate-binding fold (THDP-binding)"/>
    <property type="match status" value="1"/>
</dbReference>
<gene>
    <name evidence="3" type="ORF">S01H1_50946</name>
</gene>
<reference evidence="3" key="1">
    <citation type="journal article" date="2014" name="Front. Microbiol.">
        <title>High frequency of phylogenetically diverse reductive dehalogenase-homologous genes in deep subseafloor sedimentary metagenomes.</title>
        <authorList>
            <person name="Kawai M."/>
            <person name="Futagami T."/>
            <person name="Toyoda A."/>
            <person name="Takaki Y."/>
            <person name="Nishi S."/>
            <person name="Hori S."/>
            <person name="Arai W."/>
            <person name="Tsubouchi T."/>
            <person name="Morono Y."/>
            <person name="Uchiyama I."/>
            <person name="Ito T."/>
            <person name="Fujiyama A."/>
            <person name="Inagaki F."/>
            <person name="Takami H."/>
        </authorList>
    </citation>
    <scope>NUCLEOTIDE SEQUENCE</scope>
    <source>
        <strain evidence="3">Expedition CK06-06</strain>
    </source>
</reference>
<name>X0VLJ5_9ZZZZ</name>
<proteinExistence type="predicted"/>
<dbReference type="Pfam" id="PF02779">
    <property type="entry name" value="Transket_pyr"/>
    <property type="match status" value="1"/>
</dbReference>
<accession>X0VLJ5</accession>
<organism evidence="3">
    <name type="scientific">marine sediment metagenome</name>
    <dbReference type="NCBI Taxonomy" id="412755"/>
    <lineage>
        <taxon>unclassified sequences</taxon>
        <taxon>metagenomes</taxon>
        <taxon>ecological metagenomes</taxon>
    </lineage>
</organism>
<dbReference type="Gene3D" id="3.40.50.970">
    <property type="match status" value="1"/>
</dbReference>
<evidence type="ECO:0000256" key="1">
    <source>
        <dbReference type="ARBA" id="ARBA00023052"/>
    </source>
</evidence>
<feature type="domain" description="Transketolase-like pyrimidine-binding" evidence="2">
    <location>
        <begin position="6"/>
        <end position="93"/>
    </location>
</feature>
<dbReference type="AlphaFoldDB" id="X0VLJ5"/>
<dbReference type="PANTHER" id="PTHR43257">
    <property type="entry name" value="PYRUVATE DEHYDROGENASE E1 COMPONENT BETA SUBUNIT"/>
    <property type="match status" value="1"/>
</dbReference>
<dbReference type="EMBL" id="BARS01032851">
    <property type="protein sequence ID" value="GAG19204.1"/>
    <property type="molecule type" value="Genomic_DNA"/>
</dbReference>
<keyword evidence="1" id="KW-0786">Thiamine pyrophosphate</keyword>
<comment type="caution">
    <text evidence="3">The sequence shown here is derived from an EMBL/GenBank/DDBJ whole genome shotgun (WGS) entry which is preliminary data.</text>
</comment>
<dbReference type="PANTHER" id="PTHR43257:SF2">
    <property type="entry name" value="PYRUVATE DEHYDROGENASE E1 COMPONENT SUBUNIT BETA"/>
    <property type="match status" value="1"/>
</dbReference>
<dbReference type="InterPro" id="IPR029061">
    <property type="entry name" value="THDP-binding"/>
</dbReference>
<evidence type="ECO:0000259" key="2">
    <source>
        <dbReference type="Pfam" id="PF02779"/>
    </source>
</evidence>
<dbReference type="InterPro" id="IPR005475">
    <property type="entry name" value="Transketolase-like_Pyr-bd"/>
</dbReference>
<sequence length="94" mass="10307">MRQLLYLQAIREALQQEMERDPNVFVAGEDVGEHVAYFGGTLGLYDRFGPQRVVDTPISESAILGLAVGSAASGLRPVVEIMFMDFMGVCLDQV</sequence>
<evidence type="ECO:0000313" key="3">
    <source>
        <dbReference type="EMBL" id="GAG19204.1"/>
    </source>
</evidence>
<protein>
    <recommendedName>
        <fullName evidence="2">Transketolase-like pyrimidine-binding domain-containing protein</fullName>
    </recommendedName>
</protein>
<feature type="non-terminal residue" evidence="3">
    <location>
        <position position="94"/>
    </location>
</feature>